<dbReference type="GO" id="GO:0043123">
    <property type="term" value="P:positive regulation of canonical NF-kappaB signal transduction"/>
    <property type="evidence" value="ECO:0007669"/>
    <property type="project" value="InterPro"/>
</dbReference>
<dbReference type="GO" id="GO:0016020">
    <property type="term" value="C:membrane"/>
    <property type="evidence" value="ECO:0007669"/>
    <property type="project" value="UniProtKB-SubCell"/>
</dbReference>
<dbReference type="Pfam" id="PF00020">
    <property type="entry name" value="TNFR_c6"/>
    <property type="match status" value="2"/>
</dbReference>
<dbReference type="SMART" id="SM00208">
    <property type="entry name" value="TNFR"/>
    <property type="match status" value="2"/>
</dbReference>
<keyword evidence="2" id="KW-0812">Transmembrane</keyword>
<dbReference type="GO" id="GO:0038023">
    <property type="term" value="F:signaling receptor activity"/>
    <property type="evidence" value="ECO:0007669"/>
    <property type="project" value="InterPro"/>
</dbReference>
<dbReference type="PROSITE" id="PS50050">
    <property type="entry name" value="TNFR_NGFR_2"/>
    <property type="match status" value="1"/>
</dbReference>
<dbReference type="AlphaFoldDB" id="A7SEX2"/>
<feature type="domain" description="TNFR-Cys" evidence="10">
    <location>
        <begin position="53"/>
        <end position="93"/>
    </location>
</feature>
<dbReference type="InterPro" id="IPR001368">
    <property type="entry name" value="TNFR/NGFR_Cys_rich_reg"/>
</dbReference>
<dbReference type="InParanoid" id="A7SEX2"/>
<dbReference type="Gene3D" id="2.10.50.10">
    <property type="entry name" value="Tumor Necrosis Factor Receptor, subunit A, domain 2"/>
    <property type="match status" value="2"/>
</dbReference>
<keyword evidence="7" id="KW-0675">Receptor</keyword>
<protein>
    <recommendedName>
        <fullName evidence="10">TNFR-Cys domain-containing protein</fullName>
    </recommendedName>
</protein>
<dbReference type="PANTHER" id="PTHR12120">
    <property type="entry name" value="TNFR-CYS DOMAIN-CONTAINING PROTEIN"/>
    <property type="match status" value="1"/>
</dbReference>
<dbReference type="PANTHER" id="PTHR12120:SF10">
    <property type="entry name" value="TNFR-CYS DOMAIN-CONTAINING PROTEIN"/>
    <property type="match status" value="1"/>
</dbReference>
<dbReference type="HOGENOM" id="CLU_1009355_0_0_1"/>
<dbReference type="PROSITE" id="PS00652">
    <property type="entry name" value="TNFR_NGFR_1"/>
    <property type="match status" value="1"/>
</dbReference>
<evidence type="ECO:0000256" key="7">
    <source>
        <dbReference type="ARBA" id="ARBA00023170"/>
    </source>
</evidence>
<evidence type="ECO:0000256" key="1">
    <source>
        <dbReference type="ARBA" id="ARBA00004167"/>
    </source>
</evidence>
<keyword evidence="12" id="KW-1185">Reference proteome</keyword>
<keyword evidence="5" id="KW-0472">Membrane</keyword>
<dbReference type="SUPFAM" id="SSF57586">
    <property type="entry name" value="TNF receptor-like"/>
    <property type="match status" value="1"/>
</dbReference>
<keyword evidence="8" id="KW-0325">Glycoprotein</keyword>
<feature type="disulfide bond" evidence="9">
    <location>
        <begin position="72"/>
        <end position="85"/>
    </location>
</feature>
<organism evidence="11 12">
    <name type="scientific">Nematostella vectensis</name>
    <name type="common">Starlet sea anemone</name>
    <dbReference type="NCBI Taxonomy" id="45351"/>
    <lineage>
        <taxon>Eukaryota</taxon>
        <taxon>Metazoa</taxon>
        <taxon>Cnidaria</taxon>
        <taxon>Anthozoa</taxon>
        <taxon>Hexacorallia</taxon>
        <taxon>Actiniaria</taxon>
        <taxon>Edwardsiidae</taxon>
        <taxon>Nematostella</taxon>
    </lineage>
</organism>
<keyword evidence="4" id="KW-1133">Transmembrane helix</keyword>
<keyword evidence="3" id="KW-0677">Repeat</keyword>
<evidence type="ECO:0000256" key="8">
    <source>
        <dbReference type="ARBA" id="ARBA00023180"/>
    </source>
</evidence>
<accession>A7SEX2</accession>
<dbReference type="Proteomes" id="UP000001593">
    <property type="component" value="Unassembled WGS sequence"/>
</dbReference>
<evidence type="ECO:0000256" key="3">
    <source>
        <dbReference type="ARBA" id="ARBA00022737"/>
    </source>
</evidence>
<evidence type="ECO:0000256" key="4">
    <source>
        <dbReference type="ARBA" id="ARBA00022989"/>
    </source>
</evidence>
<reference evidence="11 12" key="1">
    <citation type="journal article" date="2007" name="Science">
        <title>Sea anemone genome reveals ancestral eumetazoan gene repertoire and genomic organization.</title>
        <authorList>
            <person name="Putnam N.H."/>
            <person name="Srivastava M."/>
            <person name="Hellsten U."/>
            <person name="Dirks B."/>
            <person name="Chapman J."/>
            <person name="Salamov A."/>
            <person name="Terry A."/>
            <person name="Shapiro H."/>
            <person name="Lindquist E."/>
            <person name="Kapitonov V.V."/>
            <person name="Jurka J."/>
            <person name="Genikhovich G."/>
            <person name="Grigoriev I.V."/>
            <person name="Lucas S.M."/>
            <person name="Steele R.E."/>
            <person name="Finnerty J.R."/>
            <person name="Technau U."/>
            <person name="Martindale M.Q."/>
            <person name="Rokhsar D.S."/>
        </authorList>
    </citation>
    <scope>NUCLEOTIDE SEQUENCE [LARGE SCALE GENOMIC DNA]</scope>
    <source>
        <strain evidence="12">CH2 X CH6</strain>
    </source>
</reference>
<dbReference type="InterPro" id="IPR047526">
    <property type="entry name" value="TNR19/27/EDAR"/>
</dbReference>
<evidence type="ECO:0000259" key="10">
    <source>
        <dbReference type="PROSITE" id="PS50050"/>
    </source>
</evidence>
<feature type="disulfide bond" evidence="9">
    <location>
        <begin position="75"/>
        <end position="93"/>
    </location>
</feature>
<dbReference type="EMBL" id="DS469640">
    <property type="protein sequence ID" value="EDO37730.1"/>
    <property type="molecule type" value="Genomic_DNA"/>
</dbReference>
<dbReference type="PhylomeDB" id="A7SEX2"/>
<evidence type="ECO:0000313" key="11">
    <source>
        <dbReference type="EMBL" id="EDO37730.1"/>
    </source>
</evidence>
<feature type="repeat" description="TNFR-Cys" evidence="9">
    <location>
        <begin position="53"/>
        <end position="93"/>
    </location>
</feature>
<keyword evidence="6 9" id="KW-1015">Disulfide bond</keyword>
<evidence type="ECO:0000256" key="6">
    <source>
        <dbReference type="ARBA" id="ARBA00023157"/>
    </source>
</evidence>
<proteinExistence type="predicted"/>
<evidence type="ECO:0000256" key="9">
    <source>
        <dbReference type="PROSITE-ProRule" id="PRU00206"/>
    </source>
</evidence>
<evidence type="ECO:0000256" key="2">
    <source>
        <dbReference type="ARBA" id="ARBA00022692"/>
    </source>
</evidence>
<sequence>MAQSKATKRCSHFEITVVHDGNSTCVPCELCPPGQGLSVNCGATTNVFPKCVSCQEGKTFNNGKSYFQCSTCVPCGENQLIIGKCTIYNNTQCGGCRNGYYSEDSIYDCLPCSKCCGPPDAAFIAEKCIAHSIESICQGTERFLRDTPDASKETVIYTQRQMAKKVSDMPFKYRRDIGMRLATKNWETGPKPFLEKISVPKDEIDYICSNSGLYLWEKVMEQFSRKTNGQVATLVKLLNELEREDIIQECIYKWLDGKIEKRFRNNNRPLTFSTIA</sequence>
<name>A7SEX2_NEMVE</name>
<feature type="disulfide bond" evidence="9">
    <location>
        <begin position="54"/>
        <end position="69"/>
    </location>
</feature>
<comment type="subcellular location">
    <subcellularLocation>
        <location evidence="1">Membrane</location>
        <topology evidence="1">Single-pass membrane protein</topology>
    </subcellularLocation>
</comment>
<evidence type="ECO:0000313" key="12">
    <source>
        <dbReference type="Proteomes" id="UP000001593"/>
    </source>
</evidence>
<evidence type="ECO:0000256" key="5">
    <source>
        <dbReference type="ARBA" id="ARBA00023136"/>
    </source>
</evidence>
<dbReference type="GO" id="GO:0046330">
    <property type="term" value="P:positive regulation of JNK cascade"/>
    <property type="evidence" value="ECO:0007669"/>
    <property type="project" value="InterPro"/>
</dbReference>
<gene>
    <name evidence="11" type="ORF">NEMVEDRAFT_v1g211213</name>
</gene>